<dbReference type="RefSeq" id="WP_092983153.1">
    <property type="nucleotide sequence ID" value="NZ_FOYQ01000002.1"/>
</dbReference>
<reference evidence="1 2" key="1">
    <citation type="submission" date="2016-10" db="EMBL/GenBank/DDBJ databases">
        <authorList>
            <person name="de Groot N.N."/>
        </authorList>
    </citation>
    <scope>NUCLEOTIDE SEQUENCE [LARGE SCALE GENOMIC DNA]</scope>
    <source>
        <strain evidence="1 2">DSM 21019</strain>
    </source>
</reference>
<accession>A0A1I6HGR2</accession>
<keyword evidence="2" id="KW-1185">Reference proteome</keyword>
<proteinExistence type="predicted"/>
<evidence type="ECO:0000313" key="1">
    <source>
        <dbReference type="EMBL" id="SFR53683.1"/>
    </source>
</evidence>
<dbReference type="OrthoDB" id="1436588at2"/>
<dbReference type="EMBL" id="FOYQ01000002">
    <property type="protein sequence ID" value="SFR53683.1"/>
    <property type="molecule type" value="Genomic_DNA"/>
</dbReference>
<dbReference type="Proteomes" id="UP000199534">
    <property type="component" value="Unassembled WGS sequence"/>
</dbReference>
<protein>
    <submittedName>
        <fullName evidence="1">Uncharacterized protein</fullName>
    </submittedName>
</protein>
<dbReference type="STRING" id="400055.SAMN04490243_2732"/>
<gene>
    <name evidence="1" type="ORF">SAMN04490243_2732</name>
</gene>
<organism evidence="1 2">
    <name type="scientific">Robiginitalea myxolifaciens</name>
    <dbReference type="NCBI Taxonomy" id="400055"/>
    <lineage>
        <taxon>Bacteria</taxon>
        <taxon>Pseudomonadati</taxon>
        <taxon>Bacteroidota</taxon>
        <taxon>Flavobacteriia</taxon>
        <taxon>Flavobacteriales</taxon>
        <taxon>Flavobacteriaceae</taxon>
        <taxon>Robiginitalea</taxon>
    </lineage>
</organism>
<sequence>MLVNLSYNNPEITRKVDDLLGKPFTLKKRIAMGGIGSPKLIIREASLEIRNLLLLDNNRDTCNIELRPGGIILGFRSLLESYGLIIPYYRLTIFKGDLGVYTVHSEHHFVRVEADTKAVQRFFTKLQTLKAEASPDGPNSGYV</sequence>
<evidence type="ECO:0000313" key="2">
    <source>
        <dbReference type="Proteomes" id="UP000199534"/>
    </source>
</evidence>
<name>A0A1I6HGR2_9FLAO</name>
<dbReference type="AlphaFoldDB" id="A0A1I6HGR2"/>